<organism evidence="2 3">
    <name type="scientific">Pontibacillus salicampi</name>
    <dbReference type="NCBI Taxonomy" id="1449801"/>
    <lineage>
        <taxon>Bacteria</taxon>
        <taxon>Bacillati</taxon>
        <taxon>Bacillota</taxon>
        <taxon>Bacilli</taxon>
        <taxon>Bacillales</taxon>
        <taxon>Bacillaceae</taxon>
        <taxon>Pontibacillus</taxon>
    </lineage>
</organism>
<dbReference type="RefSeq" id="WP_377346578.1">
    <property type="nucleotide sequence ID" value="NZ_JBHLTP010000005.1"/>
</dbReference>
<dbReference type="PANTHER" id="PTHR43245">
    <property type="entry name" value="BIFUNCTIONAL POLYMYXIN RESISTANCE PROTEIN ARNA"/>
    <property type="match status" value="1"/>
</dbReference>
<name>A0ABV6LMF4_9BACI</name>
<keyword evidence="3" id="KW-1185">Reference proteome</keyword>
<dbReference type="Pfam" id="PF13460">
    <property type="entry name" value="NAD_binding_10"/>
    <property type="match status" value="1"/>
</dbReference>
<comment type="caution">
    <text evidence="2">The sequence shown here is derived from an EMBL/GenBank/DDBJ whole genome shotgun (WGS) entry which is preliminary data.</text>
</comment>
<dbReference type="Gene3D" id="3.40.50.720">
    <property type="entry name" value="NAD(P)-binding Rossmann-like Domain"/>
    <property type="match status" value="1"/>
</dbReference>
<dbReference type="InterPro" id="IPR036291">
    <property type="entry name" value="NAD(P)-bd_dom_sf"/>
</dbReference>
<sequence length="307" mass="34784">MKKALVIGATGGMGSALVKELVDRGITVVAFARDNKKLNTLGAYHDSIILQQGDAFRYADVKKAASNVDVIFHAVNLPYASWEQDQERLMDTILKVGKESSCKLAMVDNIYAYHRNSINPVTEGADKEPHTKKGKIRLRLEEKIKQSTVPYLICHFPDFFGPNANSSLLHYTLSTMKKNTTARFVGNQDVNREFIYTIDGARDMVALSLLEDTYYQNWNIRGNGVVRGEELVEIMKEVTGYTNRVGTVHKSMVRLIGVVDKQMREYVEMFYLNEQPLILSGAKVEERLGKRERVSYQEGIEEMARCM</sequence>
<reference evidence="2 3" key="1">
    <citation type="submission" date="2024-09" db="EMBL/GenBank/DDBJ databases">
        <authorList>
            <person name="Sun Q."/>
            <person name="Mori K."/>
        </authorList>
    </citation>
    <scope>NUCLEOTIDE SEQUENCE [LARGE SCALE GENOMIC DNA]</scope>
    <source>
        <strain evidence="2 3">NCAIM B.02529</strain>
    </source>
</reference>
<dbReference type="InterPro" id="IPR016040">
    <property type="entry name" value="NAD(P)-bd_dom"/>
</dbReference>
<dbReference type="SUPFAM" id="SSF51735">
    <property type="entry name" value="NAD(P)-binding Rossmann-fold domains"/>
    <property type="match status" value="1"/>
</dbReference>
<dbReference type="InterPro" id="IPR050177">
    <property type="entry name" value="Lipid_A_modif_metabolic_enz"/>
</dbReference>
<accession>A0ABV6LMF4</accession>
<feature type="domain" description="NAD(P)-binding" evidence="1">
    <location>
        <begin position="8"/>
        <end position="155"/>
    </location>
</feature>
<proteinExistence type="predicted"/>
<evidence type="ECO:0000313" key="3">
    <source>
        <dbReference type="Proteomes" id="UP001589836"/>
    </source>
</evidence>
<dbReference type="Proteomes" id="UP001589836">
    <property type="component" value="Unassembled WGS sequence"/>
</dbReference>
<evidence type="ECO:0000313" key="2">
    <source>
        <dbReference type="EMBL" id="MFC0523585.1"/>
    </source>
</evidence>
<dbReference type="EMBL" id="JBHLTP010000005">
    <property type="protein sequence ID" value="MFC0523585.1"/>
    <property type="molecule type" value="Genomic_DNA"/>
</dbReference>
<evidence type="ECO:0000259" key="1">
    <source>
        <dbReference type="Pfam" id="PF13460"/>
    </source>
</evidence>
<gene>
    <name evidence="2" type="ORF">ACFFGV_08300</name>
</gene>
<protein>
    <submittedName>
        <fullName evidence="2">SDR family NAD(P)-dependent oxidoreductase</fullName>
    </submittedName>
</protein>